<organism evidence="1">
    <name type="scientific">Burkholderia sp. M701</name>
    <dbReference type="NCBI Taxonomy" id="326454"/>
    <lineage>
        <taxon>Bacteria</taxon>
        <taxon>Pseudomonadati</taxon>
        <taxon>Pseudomonadota</taxon>
        <taxon>Betaproteobacteria</taxon>
        <taxon>Burkholderiales</taxon>
        <taxon>Burkholderiaceae</taxon>
        <taxon>Burkholderia</taxon>
    </lineage>
</organism>
<accession>V5YP56</accession>
<keyword evidence="1" id="KW-0614">Plasmid</keyword>
<reference evidence="1" key="2">
    <citation type="submission" date="2024-06" db="EMBL/GenBank/DDBJ databases">
        <authorList>
            <person name="Sakai Y."/>
            <person name="Fujii T."/>
        </authorList>
    </citation>
    <scope>NUCLEOTIDE SEQUENCE</scope>
    <source>
        <strain evidence="1">M701</strain>
        <plasmid evidence="1">pM7012</plasmid>
    </source>
</reference>
<protein>
    <submittedName>
        <fullName evidence="1">Uncharacterized protein</fullName>
    </submittedName>
</protein>
<dbReference type="RefSeq" id="WP_023842723.1">
    <property type="nucleotide sequence ID" value="NC_022995.1"/>
</dbReference>
<name>V5YP56_9BURK</name>
<dbReference type="EMBL" id="AB853026">
    <property type="protein sequence ID" value="BAO19182.1"/>
    <property type="molecule type" value="Genomic_DNA"/>
</dbReference>
<evidence type="ECO:0000313" key="1">
    <source>
        <dbReference type="EMBL" id="BAO19182.1"/>
    </source>
</evidence>
<sequence length="115" mass="12766">MPPLTPALSLNPLVAAPADFIDQFLTNLCERDDDTPEIREELHDQLEALVPALVELRDGGHLGLNMGVVMSMATLPGFVRLAVDDRLSPLSRARCEAIRNRMIARSIRVFFGDRL</sequence>
<reference evidence="1" key="1">
    <citation type="journal article" date="2014" name="Microbiology">
        <title>A 2,4-dichlorophenoxyacetic acid degradation plasmid pM7012 discloses distribution of an unclassified megaplasmid group across bacterial species.</title>
        <authorList>
            <person name="Sakai Y."/>
            <person name="Ogawa N."/>
            <person name="Shimomura Y."/>
            <person name="Fujii T."/>
        </authorList>
    </citation>
    <scope>NUCLEOTIDE SEQUENCE</scope>
    <source>
        <strain evidence="1">M701</strain>
    </source>
</reference>
<geneLocation type="plasmid" evidence="1">
    <name>pM7012</name>
</geneLocation>
<dbReference type="AlphaFoldDB" id="V5YP56"/>
<proteinExistence type="predicted"/>